<evidence type="ECO:0000256" key="2">
    <source>
        <dbReference type="ARBA" id="ARBA00040808"/>
    </source>
</evidence>
<comment type="caution">
    <text evidence="3">The sequence shown here is derived from an EMBL/GenBank/DDBJ whole genome shotgun (WGS) entry which is preliminary data.</text>
</comment>
<name>A0ABR1DV13_NECAM</name>
<sequence length="416" mass="48095">MILPQVRFPADAPDYITFPQPWFVCTTAAKFPLEQIRNKLIDKVLSESLKAMLGGGEKRARTSYARPDGYHAFDFPPSFYSLLASQYAMAPQFPDFRRVRRRIRRTLCYGAKQPHTINLPLSELVVDFFNKRSPFDYMRPETSASISGRGYADPCTLVVAMVYLDRLRVNDKVWFESSDPTDLYLPALVVASKFLHDSDTYDRVSNADWAEAANISNQHLNQLEWEFVQKMNWDVMVDQTEFDRWLSFFEHWVANDFVMKNGFCTYNEILQLSSSFPLASLLQAISSFFGLMTLVYTLSIVSLFSIPSTLLSTETSLPENITVRTMQGPINFPSRINEEQPISLSTEYDFIEELDIDLYQHVIEADNISTMAFSCRADFEKLDCNVYEHERFPNRFPELEKHFTDFTIHPFLNTVS</sequence>
<organism evidence="3 4">
    <name type="scientific">Necator americanus</name>
    <name type="common">Human hookworm</name>
    <dbReference type="NCBI Taxonomy" id="51031"/>
    <lineage>
        <taxon>Eukaryota</taxon>
        <taxon>Metazoa</taxon>
        <taxon>Ecdysozoa</taxon>
        <taxon>Nematoda</taxon>
        <taxon>Chromadorea</taxon>
        <taxon>Rhabditida</taxon>
        <taxon>Rhabditina</taxon>
        <taxon>Rhabditomorpha</taxon>
        <taxon>Strongyloidea</taxon>
        <taxon>Ancylostomatidae</taxon>
        <taxon>Bunostominae</taxon>
        <taxon>Necator</taxon>
    </lineage>
</organism>
<comment type="similarity">
    <text evidence="1">Belongs to the CNPPD1 family.</text>
</comment>
<evidence type="ECO:0000313" key="3">
    <source>
        <dbReference type="EMBL" id="KAK6753766.1"/>
    </source>
</evidence>
<evidence type="ECO:0000313" key="4">
    <source>
        <dbReference type="Proteomes" id="UP001303046"/>
    </source>
</evidence>
<dbReference type="PANTHER" id="PTHR15615">
    <property type="match status" value="1"/>
</dbReference>
<keyword evidence="4" id="KW-1185">Reference proteome</keyword>
<dbReference type="PANTHER" id="PTHR15615:SF108">
    <property type="entry name" value="PROTEIN CNPPD1"/>
    <property type="match status" value="1"/>
</dbReference>
<gene>
    <name evidence="3" type="primary">Necator_chrV.g17802</name>
    <name evidence="3" type="ORF">RB195_013012</name>
</gene>
<protein>
    <recommendedName>
        <fullName evidence="2">Protein CNPPD1</fullName>
    </recommendedName>
</protein>
<dbReference type="EMBL" id="JAVFWL010000005">
    <property type="protein sequence ID" value="KAK6753766.1"/>
    <property type="molecule type" value="Genomic_DNA"/>
</dbReference>
<dbReference type="InterPro" id="IPR013922">
    <property type="entry name" value="Cyclin_PHO80-like"/>
</dbReference>
<evidence type="ECO:0000256" key="1">
    <source>
        <dbReference type="ARBA" id="ARBA00038508"/>
    </source>
</evidence>
<accession>A0ABR1DV13</accession>
<dbReference type="Pfam" id="PF08613">
    <property type="entry name" value="Cyclin"/>
    <property type="match status" value="1"/>
</dbReference>
<dbReference type="CDD" id="cd20557">
    <property type="entry name" value="CYCLIN_ScPCL1-like"/>
    <property type="match status" value="1"/>
</dbReference>
<dbReference type="Gene3D" id="1.10.472.10">
    <property type="entry name" value="Cyclin-like"/>
    <property type="match status" value="1"/>
</dbReference>
<dbReference type="Proteomes" id="UP001303046">
    <property type="component" value="Unassembled WGS sequence"/>
</dbReference>
<proteinExistence type="inferred from homology"/>
<reference evidence="3 4" key="1">
    <citation type="submission" date="2023-08" db="EMBL/GenBank/DDBJ databases">
        <title>A Necator americanus chromosomal reference genome.</title>
        <authorList>
            <person name="Ilik V."/>
            <person name="Petrzelkova K.J."/>
            <person name="Pardy F."/>
            <person name="Fuh T."/>
            <person name="Niatou-Singa F.S."/>
            <person name="Gouil Q."/>
            <person name="Baker L."/>
            <person name="Ritchie M.E."/>
            <person name="Jex A.R."/>
            <person name="Gazzola D."/>
            <person name="Li H."/>
            <person name="Toshio Fujiwara R."/>
            <person name="Zhan B."/>
            <person name="Aroian R.V."/>
            <person name="Pafco B."/>
            <person name="Schwarz E.M."/>
        </authorList>
    </citation>
    <scope>NUCLEOTIDE SEQUENCE [LARGE SCALE GENOMIC DNA]</scope>
    <source>
        <strain evidence="3 4">Aroian</strain>
        <tissue evidence="3">Whole animal</tissue>
    </source>
</reference>